<dbReference type="GO" id="GO:0020037">
    <property type="term" value="F:heme binding"/>
    <property type="evidence" value="ECO:0007669"/>
    <property type="project" value="InterPro"/>
</dbReference>
<keyword evidence="4 13" id="KW-0349">Heme</keyword>
<dbReference type="PANTHER" id="PTHR30600">
    <property type="entry name" value="CYTOCHROME C PEROXIDASE-RELATED"/>
    <property type="match status" value="1"/>
</dbReference>
<evidence type="ECO:0000256" key="5">
    <source>
        <dbReference type="ARBA" id="ARBA00022723"/>
    </source>
</evidence>
<dbReference type="InterPro" id="IPR009056">
    <property type="entry name" value="Cyt_c-like_dom"/>
</dbReference>
<evidence type="ECO:0000256" key="6">
    <source>
        <dbReference type="ARBA" id="ARBA00022729"/>
    </source>
</evidence>
<evidence type="ECO:0000256" key="7">
    <source>
        <dbReference type="ARBA" id="ARBA00022764"/>
    </source>
</evidence>
<keyword evidence="10 13" id="KW-0408">Iron</keyword>
<protein>
    <recommendedName>
        <fullName evidence="12">Methylamine utilization protein MauG</fullName>
    </recommendedName>
</protein>
<dbReference type="InterPro" id="IPR036909">
    <property type="entry name" value="Cyt_c-like_dom_sf"/>
</dbReference>
<dbReference type="GO" id="GO:0009055">
    <property type="term" value="F:electron transfer activity"/>
    <property type="evidence" value="ECO:0007669"/>
    <property type="project" value="InterPro"/>
</dbReference>
<evidence type="ECO:0000256" key="13">
    <source>
        <dbReference type="PROSITE-ProRule" id="PRU00433"/>
    </source>
</evidence>
<keyword evidence="5 13" id="KW-0479">Metal-binding</keyword>
<evidence type="ECO:0000256" key="2">
    <source>
        <dbReference type="ARBA" id="ARBA00004856"/>
    </source>
</evidence>
<evidence type="ECO:0000256" key="4">
    <source>
        <dbReference type="ARBA" id="ARBA00022617"/>
    </source>
</evidence>
<dbReference type="EMBL" id="FQVO01000001">
    <property type="protein sequence ID" value="SHE41753.1"/>
    <property type="molecule type" value="Genomic_DNA"/>
</dbReference>
<evidence type="ECO:0000256" key="3">
    <source>
        <dbReference type="ARBA" id="ARBA00022448"/>
    </source>
</evidence>
<dbReference type="GO" id="GO:0042597">
    <property type="term" value="C:periplasmic space"/>
    <property type="evidence" value="ECO:0007669"/>
    <property type="project" value="UniProtKB-SubCell"/>
</dbReference>
<evidence type="ECO:0000256" key="12">
    <source>
        <dbReference type="ARBA" id="ARBA00073576"/>
    </source>
</evidence>
<dbReference type="Pfam" id="PF03150">
    <property type="entry name" value="CCP_MauG"/>
    <property type="match status" value="1"/>
</dbReference>
<dbReference type="Proteomes" id="UP000184236">
    <property type="component" value="Unassembled WGS sequence"/>
</dbReference>
<dbReference type="PROSITE" id="PS51007">
    <property type="entry name" value="CYTC"/>
    <property type="match status" value="1"/>
</dbReference>
<comment type="pathway">
    <text evidence="2">One-carbon metabolism; methylamine degradation.</text>
</comment>
<keyword evidence="16" id="KW-1185">Reference proteome</keyword>
<keyword evidence="3" id="KW-0813">Transport</keyword>
<evidence type="ECO:0000313" key="15">
    <source>
        <dbReference type="EMBL" id="SHE41753.1"/>
    </source>
</evidence>
<feature type="domain" description="Cytochrome c" evidence="14">
    <location>
        <begin position="244"/>
        <end position="382"/>
    </location>
</feature>
<evidence type="ECO:0000256" key="8">
    <source>
        <dbReference type="ARBA" id="ARBA00022982"/>
    </source>
</evidence>
<reference evidence="16" key="1">
    <citation type="submission" date="2016-11" db="EMBL/GenBank/DDBJ databases">
        <authorList>
            <person name="Varghese N."/>
            <person name="Submissions S."/>
        </authorList>
    </citation>
    <scope>NUCLEOTIDE SEQUENCE [LARGE SCALE GENOMIC DNA]</scope>
    <source>
        <strain evidence="16">DSM 26898</strain>
    </source>
</reference>
<comment type="subcellular location">
    <subcellularLocation>
        <location evidence="1">Periplasm</location>
    </subcellularLocation>
</comment>
<keyword evidence="9" id="KW-0560">Oxidoreductase</keyword>
<dbReference type="SUPFAM" id="SSF46626">
    <property type="entry name" value="Cytochrome c"/>
    <property type="match status" value="2"/>
</dbReference>
<dbReference type="AlphaFoldDB" id="A0A1M4TBC9"/>
<keyword evidence="15" id="KW-0575">Peroxidase</keyword>
<dbReference type="GO" id="GO:0046872">
    <property type="term" value="F:metal ion binding"/>
    <property type="evidence" value="ECO:0007669"/>
    <property type="project" value="UniProtKB-KW"/>
</dbReference>
<dbReference type="GO" id="GO:0004130">
    <property type="term" value="F:cytochrome-c peroxidase activity"/>
    <property type="evidence" value="ECO:0007669"/>
    <property type="project" value="TreeGrafter"/>
</dbReference>
<gene>
    <name evidence="15" type="ORF">SAMN05444408_101304</name>
</gene>
<evidence type="ECO:0000256" key="11">
    <source>
        <dbReference type="ARBA" id="ARBA00058991"/>
    </source>
</evidence>
<dbReference type="InterPro" id="IPR004852">
    <property type="entry name" value="Di-haem_cyt_c_peroxidsae"/>
</dbReference>
<dbReference type="Gene3D" id="1.10.760.10">
    <property type="entry name" value="Cytochrome c-like domain"/>
    <property type="match status" value="2"/>
</dbReference>
<evidence type="ECO:0000256" key="1">
    <source>
        <dbReference type="ARBA" id="ARBA00004418"/>
    </source>
</evidence>
<dbReference type="PANTHER" id="PTHR30600:SF10">
    <property type="entry name" value="BLL6722 PROTEIN"/>
    <property type="match status" value="1"/>
</dbReference>
<dbReference type="InterPro" id="IPR051395">
    <property type="entry name" value="Cytochrome_c_Peroxidase/MauG"/>
</dbReference>
<evidence type="ECO:0000259" key="14">
    <source>
        <dbReference type="PROSITE" id="PS51007"/>
    </source>
</evidence>
<comment type="function">
    <text evidence="11">Involved in methylamine metabolism. Essential for the maturation of the beta subunit of MADH, presumably via a step in the biosynthesis of tryptophan tryptophylquinone (TTQ), the cofactor of MADH.</text>
</comment>
<dbReference type="FunFam" id="1.10.760.10:FF:000019">
    <property type="entry name" value="Di-heme cytochrome C peroxidase"/>
    <property type="match status" value="1"/>
</dbReference>
<organism evidence="15 16">
    <name type="scientific">Chryseobacterium takakiae</name>
    <dbReference type="NCBI Taxonomy" id="1302685"/>
    <lineage>
        <taxon>Bacteria</taxon>
        <taxon>Pseudomonadati</taxon>
        <taxon>Bacteroidota</taxon>
        <taxon>Flavobacteriia</taxon>
        <taxon>Flavobacteriales</taxon>
        <taxon>Weeksellaceae</taxon>
        <taxon>Chryseobacterium group</taxon>
        <taxon>Chryseobacterium</taxon>
    </lineage>
</organism>
<evidence type="ECO:0000313" key="16">
    <source>
        <dbReference type="Proteomes" id="UP000184236"/>
    </source>
</evidence>
<evidence type="ECO:0000256" key="10">
    <source>
        <dbReference type="ARBA" id="ARBA00023004"/>
    </source>
</evidence>
<name>A0A1M4TBC9_9FLAO</name>
<keyword evidence="7" id="KW-0574">Periplasm</keyword>
<dbReference type="STRING" id="1302685.SAMN05444408_101304"/>
<keyword evidence="6" id="KW-0732">Signal</keyword>
<keyword evidence="8" id="KW-0249">Electron transport</keyword>
<proteinExistence type="predicted"/>
<evidence type="ECO:0000256" key="9">
    <source>
        <dbReference type="ARBA" id="ARBA00023002"/>
    </source>
</evidence>
<sequence length="395" mass="44595">MLKFKMAMKNAISWILVLFILVSVLNNCLNTSVKKEIREKADFMDKLRNWYSSGDPSRWPKPVLDPESSPTFSEIGHLPEIPFTPDNPYSSEKELLGKTLFFDPRLSKSEQIACASCHDPELGWCDNRTVSFGHDRQLGVRNAMSIINTAYAKNPFWDGRVSSLEEQSQKPIEDQREMSGHMDLAAGKIAAIKGYQVLFEKAFGDKSVTKERISKAIATFERTVRSSSSKFDLFIDGKADVYTDDELMGLHLFRTKAQCINCHNSGYFSNNTFENIGTSLMGEKGEDLGRYLVTKNMDDAGRFRVPGLREVSRTGPYFHNGSMATLQEVIAFYSKGNPEHSQKRSTVHQGISLKSEKSGMVRMLELSDREIAQLEAFLRTLTSKTEKITIPELPK</sequence>
<accession>A0A1M4TBC9</accession>